<feature type="chain" id="PRO_5009315666" evidence="2">
    <location>
        <begin position="23"/>
        <end position="354"/>
    </location>
</feature>
<evidence type="ECO:0000313" key="3">
    <source>
        <dbReference type="Proteomes" id="UP000095281"/>
    </source>
</evidence>
<reference evidence="4" key="1">
    <citation type="submission" date="2016-11" db="UniProtKB">
        <authorList>
            <consortium name="WormBaseParasite"/>
        </authorList>
    </citation>
    <scope>IDENTIFICATION</scope>
</reference>
<dbReference type="WBParaSite" id="MhA1_Contig196.frz3.gene17">
    <property type="protein sequence ID" value="MhA1_Contig196.frz3.gene17"/>
    <property type="gene ID" value="MhA1_Contig196.frz3.gene17"/>
</dbReference>
<organism evidence="3 4">
    <name type="scientific">Meloidogyne hapla</name>
    <name type="common">Root-knot nematode worm</name>
    <dbReference type="NCBI Taxonomy" id="6305"/>
    <lineage>
        <taxon>Eukaryota</taxon>
        <taxon>Metazoa</taxon>
        <taxon>Ecdysozoa</taxon>
        <taxon>Nematoda</taxon>
        <taxon>Chromadorea</taxon>
        <taxon>Rhabditida</taxon>
        <taxon>Tylenchina</taxon>
        <taxon>Tylenchomorpha</taxon>
        <taxon>Tylenchoidea</taxon>
        <taxon>Meloidogynidae</taxon>
        <taxon>Meloidogyninae</taxon>
        <taxon>Meloidogyne</taxon>
    </lineage>
</organism>
<dbReference type="Proteomes" id="UP000095281">
    <property type="component" value="Unplaced"/>
</dbReference>
<proteinExistence type="predicted"/>
<protein>
    <submittedName>
        <fullName evidence="4">Uncharacterized protein</fullName>
    </submittedName>
</protein>
<feature type="compositionally biased region" description="Basic and acidic residues" evidence="1">
    <location>
        <begin position="273"/>
        <end position="324"/>
    </location>
</feature>
<feature type="region of interest" description="Disordered" evidence="1">
    <location>
        <begin position="247"/>
        <end position="330"/>
    </location>
</feature>
<evidence type="ECO:0000256" key="2">
    <source>
        <dbReference type="SAM" id="SignalP"/>
    </source>
</evidence>
<evidence type="ECO:0000256" key="1">
    <source>
        <dbReference type="SAM" id="MobiDB-lite"/>
    </source>
</evidence>
<sequence>MLYLNSFFLVIFLFKQIIFIHSASVKQEVPRNDVPQQQPSILVQNLPKEKLNILESDNTQELATQMQHDSKDSHDERADRNIDDLEVDVASDGQQSNDLNEMINQIKEVETFHEQLELNNDISSLGEGNSESGKSEENILVVTTSTTPISSNNDNLSELEDSEEVILKTTVKPSLNSHMTVDETEKKVIKSMPEAYNETIQNISLLKEDRIISKQGETVDMNILMEKINNNLPDKMINNLIPEQKAALKSSSNEMENNEGEDSIVRKNTLHSKKTELELNDHGRLNPHYAPKDEVAAPHVDQHPLKSTEKNDDGDKIKAEKIEEEKEEHEEELSLWERILLGLRCARQDCQGLF</sequence>
<evidence type="ECO:0000313" key="4">
    <source>
        <dbReference type="WBParaSite" id="MhA1_Contig196.frz3.gene17"/>
    </source>
</evidence>
<keyword evidence="2" id="KW-0732">Signal</keyword>
<feature type="signal peptide" evidence="2">
    <location>
        <begin position="1"/>
        <end position="22"/>
    </location>
</feature>
<name>A0A1I8BCS2_MELHA</name>
<keyword evidence="3" id="KW-1185">Reference proteome</keyword>
<accession>A0A1I8BCS2</accession>
<dbReference type="AlphaFoldDB" id="A0A1I8BCS2"/>